<evidence type="ECO:0000313" key="15">
    <source>
        <dbReference type="Proteomes" id="UP000716291"/>
    </source>
</evidence>
<evidence type="ECO:0000256" key="2">
    <source>
        <dbReference type="ARBA" id="ARBA00003949"/>
    </source>
</evidence>
<organism evidence="14 15">
    <name type="scientific">Rhizopus oryzae</name>
    <name type="common">Mucormycosis agent</name>
    <name type="synonym">Rhizopus arrhizus var. delemar</name>
    <dbReference type="NCBI Taxonomy" id="64495"/>
    <lineage>
        <taxon>Eukaryota</taxon>
        <taxon>Fungi</taxon>
        <taxon>Fungi incertae sedis</taxon>
        <taxon>Mucoromycota</taxon>
        <taxon>Mucoromycotina</taxon>
        <taxon>Mucoromycetes</taxon>
        <taxon>Mucorales</taxon>
        <taxon>Mucorineae</taxon>
        <taxon>Rhizopodaceae</taxon>
        <taxon>Rhizopus</taxon>
    </lineage>
</organism>
<name>A0A9P6XA67_RHIOR</name>
<evidence type="ECO:0000256" key="9">
    <source>
        <dbReference type="ARBA" id="ARBA00049558"/>
    </source>
</evidence>
<dbReference type="Pfam" id="PF00383">
    <property type="entry name" value="dCMP_cyt_deam_1"/>
    <property type="match status" value="1"/>
</dbReference>
<comment type="function">
    <text evidence="2 12">This enzyme scavenges exogenous and endogenous cytidine and 2'-deoxycytidine for UMP synthesis.</text>
</comment>
<sequence>MTSITQDLKDSLFQKSLKAKEYSYSPYSKFRVGAALLAEDGTIITGCNVENASFGGAICAERTAFVKAVSEGIHKFVALAVSSDQEDFITPCGICRQFISEFVSESLPVYLVNTKGEHREYTFGQLLPLAFGLNAGQKYLQNA</sequence>
<dbReference type="GO" id="GO:0072527">
    <property type="term" value="P:pyrimidine-containing compound metabolic process"/>
    <property type="evidence" value="ECO:0007669"/>
    <property type="project" value="UniProtKB-ARBA"/>
</dbReference>
<feature type="domain" description="CMP/dCMP-type deaminase" evidence="13">
    <location>
        <begin position="7"/>
        <end position="134"/>
    </location>
</feature>
<comment type="similarity">
    <text evidence="3 12">Belongs to the cytidine and deoxycytidylate deaminase family.</text>
</comment>
<dbReference type="PANTHER" id="PTHR11644:SF2">
    <property type="entry name" value="CYTIDINE DEAMINASE"/>
    <property type="match status" value="1"/>
</dbReference>
<dbReference type="EMBL" id="JAANQT010000705">
    <property type="protein sequence ID" value="KAG1308971.1"/>
    <property type="molecule type" value="Genomic_DNA"/>
</dbReference>
<dbReference type="GO" id="GO:0008270">
    <property type="term" value="F:zinc ion binding"/>
    <property type="evidence" value="ECO:0007669"/>
    <property type="project" value="UniProtKB-UniRule"/>
</dbReference>
<comment type="caution">
    <text evidence="14">The sequence shown here is derived from an EMBL/GenBank/DDBJ whole genome shotgun (WGS) entry which is preliminary data.</text>
</comment>
<dbReference type="EC" id="3.5.4.5" evidence="4 12"/>
<evidence type="ECO:0000256" key="4">
    <source>
        <dbReference type="ARBA" id="ARBA00012783"/>
    </source>
</evidence>
<dbReference type="OrthoDB" id="414540at2759"/>
<reference evidence="14" key="1">
    <citation type="journal article" date="2020" name="Microb. Genom.">
        <title>Genetic diversity of clinical and environmental Mucorales isolates obtained from an investigation of mucormycosis cases among solid organ transplant recipients.</title>
        <authorList>
            <person name="Nguyen M.H."/>
            <person name="Kaul D."/>
            <person name="Muto C."/>
            <person name="Cheng S.J."/>
            <person name="Richter R.A."/>
            <person name="Bruno V.M."/>
            <person name="Liu G."/>
            <person name="Beyhan S."/>
            <person name="Sundermann A.J."/>
            <person name="Mounaud S."/>
            <person name="Pasculle A.W."/>
            <person name="Nierman W.C."/>
            <person name="Driscoll E."/>
            <person name="Cumbie R."/>
            <person name="Clancy C.J."/>
            <person name="Dupont C.L."/>
        </authorList>
    </citation>
    <scope>NUCLEOTIDE SEQUENCE</scope>
    <source>
        <strain evidence="14">GL11</strain>
    </source>
</reference>
<keyword evidence="7 11" id="KW-0862">Zinc</keyword>
<evidence type="ECO:0000256" key="8">
    <source>
        <dbReference type="ARBA" id="ARBA00032005"/>
    </source>
</evidence>
<feature type="binding site" evidence="11">
    <location>
        <position position="59"/>
    </location>
    <ligand>
        <name>Zn(2+)</name>
        <dbReference type="ChEBI" id="CHEBI:29105"/>
        <note>catalytic</note>
    </ligand>
</feature>
<dbReference type="GO" id="GO:0004126">
    <property type="term" value="F:cytidine deaminase activity"/>
    <property type="evidence" value="ECO:0007669"/>
    <property type="project" value="UniProtKB-UniRule"/>
</dbReference>
<dbReference type="Proteomes" id="UP000716291">
    <property type="component" value="Unassembled WGS sequence"/>
</dbReference>
<dbReference type="GO" id="GO:0055086">
    <property type="term" value="P:nucleobase-containing small molecule metabolic process"/>
    <property type="evidence" value="ECO:0007669"/>
    <property type="project" value="UniProtKB-ARBA"/>
</dbReference>
<comment type="catalytic activity">
    <reaction evidence="12">
        <text>2'-deoxycytidine + H2O + H(+) = 2'-deoxyuridine + NH4(+)</text>
        <dbReference type="Rhea" id="RHEA:13433"/>
        <dbReference type="ChEBI" id="CHEBI:15377"/>
        <dbReference type="ChEBI" id="CHEBI:15378"/>
        <dbReference type="ChEBI" id="CHEBI:15698"/>
        <dbReference type="ChEBI" id="CHEBI:16450"/>
        <dbReference type="ChEBI" id="CHEBI:28938"/>
        <dbReference type="EC" id="3.5.4.5"/>
    </reaction>
</comment>
<evidence type="ECO:0000256" key="12">
    <source>
        <dbReference type="RuleBase" id="RU364006"/>
    </source>
</evidence>
<dbReference type="InterPro" id="IPR050202">
    <property type="entry name" value="Cyt/Deoxycyt_deaminase"/>
</dbReference>
<keyword evidence="5 11" id="KW-0479">Metal-binding</keyword>
<feature type="active site" description="Proton donor" evidence="10">
    <location>
        <position position="61"/>
    </location>
</feature>
<evidence type="ECO:0000256" key="3">
    <source>
        <dbReference type="ARBA" id="ARBA00006576"/>
    </source>
</evidence>
<dbReference type="FunFam" id="3.40.140.10:FF:000008">
    <property type="entry name" value="Cytidine deaminase"/>
    <property type="match status" value="1"/>
</dbReference>
<dbReference type="SUPFAM" id="SSF53927">
    <property type="entry name" value="Cytidine deaminase-like"/>
    <property type="match status" value="1"/>
</dbReference>
<dbReference type="InterPro" id="IPR002125">
    <property type="entry name" value="CMP_dCMP_dom"/>
</dbReference>
<comment type="catalytic activity">
    <reaction evidence="9 12">
        <text>cytidine + H2O + H(+) = uridine + NH4(+)</text>
        <dbReference type="Rhea" id="RHEA:16069"/>
        <dbReference type="ChEBI" id="CHEBI:15377"/>
        <dbReference type="ChEBI" id="CHEBI:15378"/>
        <dbReference type="ChEBI" id="CHEBI:16704"/>
        <dbReference type="ChEBI" id="CHEBI:17562"/>
        <dbReference type="ChEBI" id="CHEBI:28938"/>
        <dbReference type="EC" id="3.5.4.5"/>
    </reaction>
</comment>
<dbReference type="CDD" id="cd01283">
    <property type="entry name" value="cytidine_deaminase"/>
    <property type="match status" value="1"/>
</dbReference>
<dbReference type="PANTHER" id="PTHR11644">
    <property type="entry name" value="CYTIDINE DEAMINASE"/>
    <property type="match status" value="1"/>
</dbReference>
<dbReference type="GO" id="GO:0005829">
    <property type="term" value="C:cytosol"/>
    <property type="evidence" value="ECO:0007669"/>
    <property type="project" value="TreeGrafter"/>
</dbReference>
<evidence type="ECO:0000256" key="1">
    <source>
        <dbReference type="ARBA" id="ARBA00001947"/>
    </source>
</evidence>
<evidence type="ECO:0000256" key="11">
    <source>
        <dbReference type="PIRSR" id="PIRSR606262-3"/>
    </source>
</evidence>
<keyword evidence="6 12" id="KW-0378">Hydrolase</keyword>
<proteinExistence type="inferred from homology"/>
<feature type="binding site" evidence="11">
    <location>
        <position position="95"/>
    </location>
    <ligand>
        <name>Zn(2+)</name>
        <dbReference type="ChEBI" id="CHEBI:29105"/>
        <note>catalytic</note>
    </ligand>
</feature>
<evidence type="ECO:0000256" key="5">
    <source>
        <dbReference type="ARBA" id="ARBA00022723"/>
    </source>
</evidence>
<protein>
    <recommendedName>
        <fullName evidence="4 12">Cytidine deaminase</fullName>
        <ecNumber evidence="4 12">3.5.4.5</ecNumber>
    </recommendedName>
    <alternativeName>
        <fullName evidence="8 12">Cytidine aminohydrolase</fullName>
    </alternativeName>
</protein>
<dbReference type="NCBIfam" id="NF004064">
    <property type="entry name" value="PRK05578.1"/>
    <property type="match status" value="1"/>
</dbReference>
<evidence type="ECO:0000256" key="7">
    <source>
        <dbReference type="ARBA" id="ARBA00022833"/>
    </source>
</evidence>
<accession>A0A9P6XA67</accession>
<dbReference type="Gene3D" id="3.40.140.10">
    <property type="entry name" value="Cytidine Deaminase, domain 2"/>
    <property type="match status" value="1"/>
</dbReference>
<evidence type="ECO:0000256" key="10">
    <source>
        <dbReference type="PIRSR" id="PIRSR606262-1"/>
    </source>
</evidence>
<evidence type="ECO:0000259" key="13">
    <source>
        <dbReference type="PROSITE" id="PS51747"/>
    </source>
</evidence>
<feature type="binding site" evidence="11">
    <location>
        <position position="92"/>
    </location>
    <ligand>
        <name>Zn(2+)</name>
        <dbReference type="ChEBI" id="CHEBI:29105"/>
        <note>catalytic</note>
    </ligand>
</feature>
<evidence type="ECO:0000313" key="14">
    <source>
        <dbReference type="EMBL" id="KAG1308971.1"/>
    </source>
</evidence>
<gene>
    <name evidence="14" type="ORF">G6F64_005662</name>
</gene>
<dbReference type="NCBIfam" id="TIGR01354">
    <property type="entry name" value="cyt_deam_tetra"/>
    <property type="match status" value="1"/>
</dbReference>
<dbReference type="AlphaFoldDB" id="A0A9P6XA67"/>
<keyword evidence="15" id="KW-1185">Reference proteome</keyword>
<comment type="cofactor">
    <cofactor evidence="1 11 12">
        <name>Zn(2+)</name>
        <dbReference type="ChEBI" id="CHEBI:29105"/>
    </cofactor>
</comment>
<dbReference type="PROSITE" id="PS51747">
    <property type="entry name" value="CYT_DCMP_DEAMINASES_2"/>
    <property type="match status" value="1"/>
</dbReference>
<dbReference type="InterPro" id="IPR006262">
    <property type="entry name" value="Cyt_deam_tetra"/>
</dbReference>
<dbReference type="InterPro" id="IPR016193">
    <property type="entry name" value="Cytidine_deaminase-like"/>
</dbReference>
<evidence type="ECO:0000256" key="6">
    <source>
        <dbReference type="ARBA" id="ARBA00022801"/>
    </source>
</evidence>